<dbReference type="Pfam" id="PF23598">
    <property type="entry name" value="LRR_14"/>
    <property type="match status" value="1"/>
</dbReference>
<keyword evidence="1" id="KW-0677">Repeat</keyword>
<reference evidence="4 5" key="1">
    <citation type="submission" date="2024-09" db="EMBL/GenBank/DDBJ databases">
        <title>Chromosome-scale assembly of Riccia sorocarpa.</title>
        <authorList>
            <person name="Paukszto L."/>
        </authorList>
    </citation>
    <scope>NUCLEOTIDE SEQUENCE [LARGE SCALE GENOMIC DNA]</scope>
    <source>
        <strain evidence="4">LP-2024</strain>
        <tissue evidence="4">Aerial parts of the thallus</tissue>
    </source>
</reference>
<dbReference type="Gene3D" id="1.10.8.430">
    <property type="entry name" value="Helical domain of apoptotic protease-activating factors"/>
    <property type="match status" value="1"/>
</dbReference>
<organism evidence="4 5">
    <name type="scientific">Riccia sorocarpa</name>
    <dbReference type="NCBI Taxonomy" id="122646"/>
    <lineage>
        <taxon>Eukaryota</taxon>
        <taxon>Viridiplantae</taxon>
        <taxon>Streptophyta</taxon>
        <taxon>Embryophyta</taxon>
        <taxon>Marchantiophyta</taxon>
        <taxon>Marchantiopsida</taxon>
        <taxon>Marchantiidae</taxon>
        <taxon>Marchantiales</taxon>
        <taxon>Ricciaceae</taxon>
        <taxon>Riccia</taxon>
    </lineage>
</organism>
<proteinExistence type="predicted"/>
<accession>A0ABD3HK03</accession>
<dbReference type="SUPFAM" id="SSF52047">
    <property type="entry name" value="RNI-like"/>
    <property type="match status" value="1"/>
</dbReference>
<evidence type="ECO:0000313" key="5">
    <source>
        <dbReference type="Proteomes" id="UP001633002"/>
    </source>
</evidence>
<dbReference type="InterPro" id="IPR027417">
    <property type="entry name" value="P-loop_NTPase"/>
</dbReference>
<dbReference type="SUPFAM" id="SSF52540">
    <property type="entry name" value="P-loop containing nucleoside triphosphate hydrolases"/>
    <property type="match status" value="1"/>
</dbReference>
<dbReference type="EMBL" id="JBJQOH010000004">
    <property type="protein sequence ID" value="KAL3690416.1"/>
    <property type="molecule type" value="Genomic_DNA"/>
</dbReference>
<evidence type="ECO:0000259" key="3">
    <source>
        <dbReference type="Pfam" id="PF23598"/>
    </source>
</evidence>
<dbReference type="PANTHER" id="PTHR36766">
    <property type="entry name" value="PLANT BROAD-SPECTRUM MILDEW RESISTANCE PROTEIN RPW8"/>
    <property type="match status" value="1"/>
</dbReference>
<evidence type="ECO:0000256" key="1">
    <source>
        <dbReference type="ARBA" id="ARBA00022737"/>
    </source>
</evidence>
<dbReference type="InterPro" id="IPR055414">
    <property type="entry name" value="LRR_R13L4/SHOC2-like"/>
</dbReference>
<comment type="caution">
    <text evidence="4">The sequence shown here is derived from an EMBL/GenBank/DDBJ whole genome shotgun (WGS) entry which is preliminary data.</text>
</comment>
<dbReference type="Gene3D" id="3.80.10.10">
    <property type="entry name" value="Ribonuclease Inhibitor"/>
    <property type="match status" value="3"/>
</dbReference>
<dbReference type="Proteomes" id="UP001633002">
    <property type="component" value="Unassembled WGS sequence"/>
</dbReference>
<gene>
    <name evidence="4" type="ORF">R1sor_016725</name>
</gene>
<protein>
    <recommendedName>
        <fullName evidence="3">Disease resistance R13L4/SHOC-2-like LRR domain-containing protein</fullName>
    </recommendedName>
</protein>
<dbReference type="SUPFAM" id="SSF52058">
    <property type="entry name" value="L domain-like"/>
    <property type="match status" value="1"/>
</dbReference>
<evidence type="ECO:0000313" key="4">
    <source>
        <dbReference type="EMBL" id="KAL3690416.1"/>
    </source>
</evidence>
<dbReference type="InterPro" id="IPR032675">
    <property type="entry name" value="LRR_dom_sf"/>
</dbReference>
<name>A0ABD3HK03_9MARC</name>
<feature type="domain" description="Disease resistance R13L4/SHOC-2-like LRR" evidence="3">
    <location>
        <begin position="810"/>
        <end position="916"/>
    </location>
</feature>
<sequence>MEDAKKLLTAYAFSEEQAVSESLGKIMQEIVVACERLPLTLEILGKHLRSRRSELWAEIPIALERCTKDIADLDHRLWARLQLSYDGLLGNEVKTTFLDIASFYVLKDEWGWRYPFDADDSIMAWSSFSGSVKSHLDTLEDRSLVTVRRDEVNGVTRTRFYMHEHLRRMGQRIAREKGRSLDLLEFGTRIRWSAEPTSESQNLSPYDEEVVFQGGKEKLEKILGHRIKISKKSMGVLAQTCSLCCMHELWPKLAAIQFMDLRIVDTDCCELCWSRRVRLPSTLVLLRLQLPQGCALIVEAGGNSVGDLSGTLSLSAYDIVGKQAISVGSCPQLRSLLLKCRAIADLADVFRYSTALESLDLELEEVVPDIFGHLKNLQDLRLECSGLENNLVESWGKLTRLEFLISKDRTSELKVTLDLRSDRRNLEISLKGQPGSPGIFEPFPVLLTRVENFTLMCEHGSTTALARNMINLNHFALHGQQPVQDIFGCLRNLREFELECSDVENGLVESFRNMMKLEELTIVLHGQQTVRDIFGHLQNLQKFKLVCNSIENSLVESLGNMISLEYLSITVQGQQIVRDTFLHLQKLRRFRLVCSGIENNLMGSLGKLTSLELHVKAKHESAELEIKYRKWPVYNSDNTHSSDSDHDSFDEEYDKEKNKEYHEAVLDSQPLKIRLKGQQAESSILEPLPLFLRTVGELDLKCEHGAQTAVVRNMIHLESLQVVVEGSGAVPDVFGGLQKLRYFILKCHAVEDNLERSFGPLSSLQALDLRCETMERFPHALQCFSTLVHLCISCPSLRALPPMVGNFIGLRSFNIFASGLESLPDSLGQLLLRKLSMFGCNHLTTLPESLGELSTLVTLKVRRCQNFRTLPESVGRLSNLRVIDLEGSALQRLPDTLKNLSQLGRLNISRCSNLDRSLAIENIPQVEYESSGSSGSDRSYDPDSTSIPDSSSESDEE</sequence>
<keyword evidence="5" id="KW-1185">Reference proteome</keyword>
<evidence type="ECO:0000256" key="2">
    <source>
        <dbReference type="SAM" id="MobiDB-lite"/>
    </source>
</evidence>
<dbReference type="InterPro" id="IPR042197">
    <property type="entry name" value="Apaf_helical"/>
</dbReference>
<dbReference type="PANTHER" id="PTHR36766:SF30">
    <property type="entry name" value="TIR-NBS TYPE DISEASE RESISTANCE PROTEIN-RELATED"/>
    <property type="match status" value="1"/>
</dbReference>
<feature type="region of interest" description="Disordered" evidence="2">
    <location>
        <begin position="926"/>
        <end position="957"/>
    </location>
</feature>
<dbReference type="AlphaFoldDB" id="A0ABD3HK03"/>
<feature type="compositionally biased region" description="Low complexity" evidence="2">
    <location>
        <begin position="930"/>
        <end position="951"/>
    </location>
</feature>